<name>A0A5J4TXM8_9EUKA</name>
<keyword evidence="2 3" id="KW-0009">Actin-binding</keyword>
<dbReference type="GO" id="GO:0008290">
    <property type="term" value="C:F-actin capping protein complex"/>
    <property type="evidence" value="ECO:0007669"/>
    <property type="project" value="UniProtKB-UniRule"/>
</dbReference>
<evidence type="ECO:0000313" key="5">
    <source>
        <dbReference type="Proteomes" id="UP000324800"/>
    </source>
</evidence>
<proteinExistence type="inferred from homology"/>
<dbReference type="EMBL" id="SNRW01024585">
    <property type="protein sequence ID" value="KAA6362155.1"/>
    <property type="molecule type" value="Genomic_DNA"/>
</dbReference>
<dbReference type="GO" id="GO:0030036">
    <property type="term" value="P:actin cytoskeleton organization"/>
    <property type="evidence" value="ECO:0007669"/>
    <property type="project" value="TreeGrafter"/>
</dbReference>
<dbReference type="GO" id="GO:0051015">
    <property type="term" value="F:actin filament binding"/>
    <property type="evidence" value="ECO:0007669"/>
    <property type="project" value="TreeGrafter"/>
</dbReference>
<accession>A0A5J4TXM8</accession>
<dbReference type="GO" id="GO:0030863">
    <property type="term" value="C:cortical cytoskeleton"/>
    <property type="evidence" value="ECO:0007669"/>
    <property type="project" value="TreeGrafter"/>
</dbReference>
<dbReference type="InterPro" id="IPR037282">
    <property type="entry name" value="CapZ_alpha/beta"/>
</dbReference>
<comment type="subunit">
    <text evidence="3">Heterodimer of an alpha and a beta subunit.</text>
</comment>
<evidence type="ECO:0000313" key="4">
    <source>
        <dbReference type="EMBL" id="KAA6362155.1"/>
    </source>
</evidence>
<evidence type="ECO:0000256" key="3">
    <source>
        <dbReference type="RuleBase" id="RU365077"/>
    </source>
</evidence>
<comment type="caution">
    <text evidence="4">The sequence shown here is derived from an EMBL/GenBank/DDBJ whole genome shotgun (WGS) entry which is preliminary data.</text>
</comment>
<dbReference type="PANTHER" id="PTHR10653">
    <property type="entry name" value="F-ACTIN-CAPPING PROTEIN SUBUNIT ALPHA"/>
    <property type="match status" value="1"/>
</dbReference>
<dbReference type="PANTHER" id="PTHR10653:SF0">
    <property type="entry name" value="F-ACTIN-CAPPING PROTEIN SUBUNIT ALPHA"/>
    <property type="match status" value="1"/>
</dbReference>
<comment type="function">
    <text evidence="3">F-actin-capping proteins bind in a Ca(2+)-independent manner to the fast growing ends of actin filaments (barbed end) thereby blocking the exchange of subunits at these ends. Unlike other capping proteins (such as gelsolin and severin), these proteins do not sever actin filaments.</text>
</comment>
<dbReference type="PRINTS" id="PR00191">
    <property type="entry name" value="FACTINCAPA"/>
</dbReference>
<dbReference type="InterPro" id="IPR002189">
    <property type="entry name" value="CapZ_alpha"/>
</dbReference>
<keyword evidence="1 3" id="KW-0117">Actin capping</keyword>
<dbReference type="GO" id="GO:0051016">
    <property type="term" value="P:barbed-end actin filament capping"/>
    <property type="evidence" value="ECO:0007669"/>
    <property type="project" value="UniProtKB-UniRule"/>
</dbReference>
<dbReference type="InterPro" id="IPR042276">
    <property type="entry name" value="CapZ_alpha/beta_2"/>
</dbReference>
<dbReference type="OrthoDB" id="340550at2759"/>
<protein>
    <recommendedName>
        <fullName evidence="3">F-actin-capping protein subunit alpha</fullName>
    </recommendedName>
</protein>
<dbReference type="Pfam" id="PF01267">
    <property type="entry name" value="F-actin_cap_A"/>
    <property type="match status" value="1"/>
</dbReference>
<feature type="non-terminal residue" evidence="4">
    <location>
        <position position="1"/>
    </location>
</feature>
<dbReference type="Gene3D" id="3.90.1150.210">
    <property type="entry name" value="F-actin capping protein, beta subunit"/>
    <property type="match status" value="1"/>
</dbReference>
<evidence type="ECO:0000256" key="2">
    <source>
        <dbReference type="ARBA" id="ARBA00023203"/>
    </source>
</evidence>
<organism evidence="4 5">
    <name type="scientific">Streblomastix strix</name>
    <dbReference type="NCBI Taxonomy" id="222440"/>
    <lineage>
        <taxon>Eukaryota</taxon>
        <taxon>Metamonada</taxon>
        <taxon>Preaxostyla</taxon>
        <taxon>Oxymonadida</taxon>
        <taxon>Streblomastigidae</taxon>
        <taxon>Streblomastix</taxon>
    </lineage>
</organism>
<gene>
    <name evidence="4" type="ORF">EZS28_042319</name>
</gene>
<reference evidence="4 5" key="1">
    <citation type="submission" date="2019-03" db="EMBL/GenBank/DDBJ databases">
        <title>Single cell metagenomics reveals metabolic interactions within the superorganism composed of flagellate Streblomastix strix and complex community of Bacteroidetes bacteria on its surface.</title>
        <authorList>
            <person name="Treitli S.C."/>
            <person name="Kolisko M."/>
            <person name="Husnik F."/>
            <person name="Keeling P."/>
            <person name="Hampl V."/>
        </authorList>
    </citation>
    <scope>NUCLEOTIDE SEQUENCE [LARGE SCALE GENOMIC DNA]</scope>
    <source>
        <strain evidence="4">ST1C</strain>
    </source>
</reference>
<comment type="similarity">
    <text evidence="3">Belongs to the F-actin-capping protein alpha subunit family.</text>
</comment>
<dbReference type="SUPFAM" id="SSF90096">
    <property type="entry name" value="Subunits of heterodimeric actin filament capping protein Capz"/>
    <property type="match status" value="1"/>
</dbReference>
<dbReference type="Proteomes" id="UP000324800">
    <property type="component" value="Unassembled WGS sequence"/>
</dbReference>
<sequence length="143" mass="16419">LSAIHHPKDWLHRQLLEKQDQRGGRWKSQWTLLLDNENAGKLSGQIDVHVHFYEGGNVHLKTKKEPELTIDIKDKGQQLAKLLATKIEAEESNFEGAIEEAFRQLNDSVFRSLRMALPHTKTKIKWETFVQQSRLAARNAGGQ</sequence>
<evidence type="ECO:0000256" key="1">
    <source>
        <dbReference type="ARBA" id="ARBA00022467"/>
    </source>
</evidence>
<dbReference type="AlphaFoldDB" id="A0A5J4TXM8"/>